<dbReference type="Proteomes" id="UP000783871">
    <property type="component" value="Unassembled WGS sequence"/>
</dbReference>
<evidence type="ECO:0000259" key="3">
    <source>
        <dbReference type="Pfam" id="PF07987"/>
    </source>
</evidence>
<dbReference type="RefSeq" id="WP_168002252.1">
    <property type="nucleotide sequence ID" value="NZ_JAATEO010000019.1"/>
</dbReference>
<feature type="compositionally biased region" description="Basic and acidic residues" evidence="1">
    <location>
        <begin position="241"/>
        <end position="254"/>
    </location>
</feature>
<feature type="compositionally biased region" description="Gly residues" evidence="1">
    <location>
        <begin position="180"/>
        <end position="189"/>
    </location>
</feature>
<proteinExistence type="predicted"/>
<dbReference type="EMBL" id="JAATEO010000019">
    <property type="protein sequence ID" value="NJP33893.1"/>
    <property type="molecule type" value="Genomic_DNA"/>
</dbReference>
<organism evidence="4 5">
    <name type="scientific">Micromonospora thermarum</name>
    <dbReference type="NCBI Taxonomy" id="2720024"/>
    <lineage>
        <taxon>Bacteria</taxon>
        <taxon>Bacillati</taxon>
        <taxon>Actinomycetota</taxon>
        <taxon>Actinomycetes</taxon>
        <taxon>Micromonosporales</taxon>
        <taxon>Micromonosporaceae</taxon>
        <taxon>Micromonospora</taxon>
    </lineage>
</organism>
<protein>
    <submittedName>
        <fullName evidence="4">DUF1775 domain-containing protein</fullName>
    </submittedName>
</protein>
<dbReference type="InterPro" id="IPR038507">
    <property type="entry name" value="YcnI-like_sf"/>
</dbReference>
<feature type="compositionally biased region" description="Basic and acidic residues" evidence="1">
    <location>
        <begin position="261"/>
        <end position="291"/>
    </location>
</feature>
<evidence type="ECO:0000256" key="1">
    <source>
        <dbReference type="SAM" id="MobiDB-lite"/>
    </source>
</evidence>
<dbReference type="Pfam" id="PF07987">
    <property type="entry name" value="DUF1775"/>
    <property type="match status" value="1"/>
</dbReference>
<feature type="domain" description="YncI copper-binding" evidence="3">
    <location>
        <begin position="35"/>
        <end position="167"/>
    </location>
</feature>
<accession>A0ABX0ZD46</accession>
<keyword evidence="5" id="KW-1185">Reference proteome</keyword>
<evidence type="ECO:0000313" key="4">
    <source>
        <dbReference type="EMBL" id="NJP33893.1"/>
    </source>
</evidence>
<dbReference type="InterPro" id="IPR012533">
    <property type="entry name" value="YcnI-copper_dom"/>
</dbReference>
<gene>
    <name evidence="4" type="ORF">HCJ94_18365</name>
</gene>
<feature type="compositionally biased region" description="Low complexity" evidence="1">
    <location>
        <begin position="190"/>
        <end position="203"/>
    </location>
</feature>
<dbReference type="Gene3D" id="2.60.40.2230">
    <property type="entry name" value="Uncharacterised protein YcnI-like PF07987, DUF1775"/>
    <property type="match status" value="1"/>
</dbReference>
<name>A0ABX0ZD46_9ACTN</name>
<feature type="signal peptide" evidence="2">
    <location>
        <begin position="1"/>
        <end position="32"/>
    </location>
</feature>
<reference evidence="4 5" key="1">
    <citation type="submission" date="2020-03" db="EMBL/GenBank/DDBJ databases">
        <title>WGS of actinomycetes isolated from Thailand.</title>
        <authorList>
            <person name="Thawai C."/>
        </authorList>
    </citation>
    <scope>NUCLEOTIDE SEQUENCE [LARGE SCALE GENOMIC DNA]</scope>
    <source>
        <strain evidence="4 5">HSS6-12</strain>
    </source>
</reference>
<evidence type="ECO:0000256" key="2">
    <source>
        <dbReference type="SAM" id="SignalP"/>
    </source>
</evidence>
<keyword evidence="2" id="KW-0732">Signal</keyword>
<feature type="chain" id="PRO_5046875762" evidence="2">
    <location>
        <begin position="33"/>
        <end position="301"/>
    </location>
</feature>
<evidence type="ECO:0000313" key="5">
    <source>
        <dbReference type="Proteomes" id="UP000783871"/>
    </source>
</evidence>
<feature type="region of interest" description="Disordered" evidence="1">
    <location>
        <begin position="241"/>
        <end position="301"/>
    </location>
</feature>
<sequence>MARTREGRGRRAGAVTALVAGALLAWPGTAYAADVTVQPTRARQGEAVKLEFVVPEERAGTRTERIEVRLPADAPIAEVYPMSVTGWAPRIATRELDRPVAGIHSSRVTMVTSAVTWFRMPGSAAGPARLTLAVGPLPQVERLSFEVLQTYADGTVVRWSGPAGEKAAPALTLLPPAPGAAGGGHGHGAAPGTPGAGNPAGTADASEPDGGNTNGLLAAGLLAGLGGGVVGGWLLSRWRRREPSGERNDLRAVLDGDPPGDEVRPAERTTATDEAARTDTAEEAERTDTVARKGAVAAPTR</sequence>
<comment type="caution">
    <text evidence="4">The sequence shown here is derived from an EMBL/GenBank/DDBJ whole genome shotgun (WGS) entry which is preliminary data.</text>
</comment>
<feature type="region of interest" description="Disordered" evidence="1">
    <location>
        <begin position="174"/>
        <end position="212"/>
    </location>
</feature>